<dbReference type="Gramene" id="EOX94797">
    <property type="protein sequence ID" value="EOX94797"/>
    <property type="gene ID" value="TCM_004408"/>
</dbReference>
<dbReference type="AlphaFoldDB" id="A0A061DQW0"/>
<sequence>MHPGQYFNALLMVLGLVRLRPCLKRNADRLDKLIGQVLFKALYFHRCNHMGHELVSLPPNPSLGPKNGQA</sequence>
<accession>A0A061DQW0</accession>
<dbReference type="Proteomes" id="UP000026915">
    <property type="component" value="Chromosome 1"/>
</dbReference>
<organism evidence="2 3">
    <name type="scientific">Theobroma cacao</name>
    <name type="common">Cacao</name>
    <name type="synonym">Cocoa</name>
    <dbReference type="NCBI Taxonomy" id="3641"/>
    <lineage>
        <taxon>Eukaryota</taxon>
        <taxon>Viridiplantae</taxon>
        <taxon>Streptophyta</taxon>
        <taxon>Embryophyta</taxon>
        <taxon>Tracheophyta</taxon>
        <taxon>Spermatophyta</taxon>
        <taxon>Magnoliopsida</taxon>
        <taxon>eudicotyledons</taxon>
        <taxon>Gunneridae</taxon>
        <taxon>Pentapetalae</taxon>
        <taxon>rosids</taxon>
        <taxon>malvids</taxon>
        <taxon>Malvales</taxon>
        <taxon>Malvaceae</taxon>
        <taxon>Byttnerioideae</taxon>
        <taxon>Theobroma</taxon>
    </lineage>
</organism>
<dbReference type="HOGENOM" id="CLU_2762933_0_0_1"/>
<dbReference type="EMBL" id="CM001879">
    <property type="protein sequence ID" value="EOX94797.1"/>
    <property type="molecule type" value="Genomic_DNA"/>
</dbReference>
<evidence type="ECO:0000313" key="2">
    <source>
        <dbReference type="EMBL" id="EOX94797.1"/>
    </source>
</evidence>
<dbReference type="InParanoid" id="A0A061DQW0"/>
<evidence type="ECO:0000313" key="3">
    <source>
        <dbReference type="Proteomes" id="UP000026915"/>
    </source>
</evidence>
<name>A0A061DQW0_THECC</name>
<keyword evidence="3" id="KW-1185">Reference proteome</keyword>
<reference evidence="2 3" key="1">
    <citation type="journal article" date="2013" name="Genome Biol.">
        <title>The genome sequence of the most widely cultivated cacao type and its use to identify candidate genes regulating pod color.</title>
        <authorList>
            <person name="Motamayor J.C."/>
            <person name="Mockaitis K."/>
            <person name="Schmutz J."/>
            <person name="Haiminen N."/>
            <person name="Iii D.L."/>
            <person name="Cornejo O."/>
            <person name="Findley S.D."/>
            <person name="Zheng P."/>
            <person name="Utro F."/>
            <person name="Royaert S."/>
            <person name="Saski C."/>
            <person name="Jenkins J."/>
            <person name="Podicheti R."/>
            <person name="Zhao M."/>
            <person name="Scheffler B.E."/>
            <person name="Stack J.C."/>
            <person name="Feltus F.A."/>
            <person name="Mustiga G.M."/>
            <person name="Amores F."/>
            <person name="Phillips W."/>
            <person name="Marelli J.P."/>
            <person name="May G.D."/>
            <person name="Shapiro H."/>
            <person name="Ma J."/>
            <person name="Bustamante C.D."/>
            <person name="Schnell R.J."/>
            <person name="Main D."/>
            <person name="Gilbert D."/>
            <person name="Parida L."/>
            <person name="Kuhn D.N."/>
        </authorList>
    </citation>
    <scope>NUCLEOTIDE SEQUENCE [LARGE SCALE GENOMIC DNA]</scope>
    <source>
        <strain evidence="3">cv. Matina 1-6</strain>
    </source>
</reference>
<feature type="chain" id="PRO_5001601121" evidence="1">
    <location>
        <begin position="25"/>
        <end position="70"/>
    </location>
</feature>
<feature type="signal peptide" evidence="1">
    <location>
        <begin position="1"/>
        <end position="24"/>
    </location>
</feature>
<protein>
    <submittedName>
        <fullName evidence="2">Uncharacterized protein</fullName>
    </submittedName>
</protein>
<proteinExistence type="predicted"/>
<keyword evidence="1" id="KW-0732">Signal</keyword>
<evidence type="ECO:0000256" key="1">
    <source>
        <dbReference type="SAM" id="SignalP"/>
    </source>
</evidence>
<gene>
    <name evidence="2" type="ORF">TCM_004408</name>
</gene>